<dbReference type="KEGG" id="uvi:66066114"/>
<dbReference type="Proteomes" id="UP000027002">
    <property type="component" value="Chromosome 4"/>
</dbReference>
<keyword evidence="7" id="KW-1185">Reference proteome</keyword>
<dbReference type="GO" id="GO:0019441">
    <property type="term" value="P:L-tryptophan catabolic process to kynurenine"/>
    <property type="evidence" value="ECO:0007669"/>
    <property type="project" value="UniProtKB-UniRule"/>
</dbReference>
<evidence type="ECO:0000313" key="8">
    <source>
        <dbReference type="Proteomes" id="UP000054053"/>
    </source>
</evidence>
<dbReference type="Gene3D" id="3.40.50.1820">
    <property type="entry name" value="alpha/beta hydrolase"/>
    <property type="match status" value="1"/>
</dbReference>
<comment type="domain">
    <text evidence="3">The main chain amide nitrogen atoms of the second glycine and its adjacent residue in the HGGXW motif define the oxyanion hole, and stabilize the oxyanion that forms during the nucleophilic attack by the catalytic serine during substrate cleavage.</text>
</comment>
<dbReference type="GO" id="GO:0034354">
    <property type="term" value="P:'de novo' NAD+ biosynthetic process from L-tryptophan"/>
    <property type="evidence" value="ECO:0007669"/>
    <property type="project" value="UniProtKB-UniRule"/>
</dbReference>
<sequence length="334" mass="36789">MKDSVPDRWSETPWQQQGQDFPVPMWHKPQVPYSSLPGRLQHVDVWVPATSTSQSDTPSPSWLPPSSSLWVIYVHGGAWRDPLITSDSLVPALKRLPRELFESAGPKAPTAFASVSYSLSPYPEHPTLPSKPSDYSRNATHPGHILDVMAAISFLQQTAGFGSNYILAGHSCGATLAFQVAMNTARWGVGPAKAYIRPPASILGLNGIYDLPGLVDGPGEKHEHLRPIYEQFTRNAFGKDRGLWAFISPALVQDWAAEWPGGRHAILVQTREDSLIPFSQGEQLRDSLVRSGTGKLRVELLEGYGDHDETWENGTLLASMISRAIYSVIETTEK</sequence>
<feature type="active site" evidence="3">
    <location>
        <position position="307"/>
    </location>
</feature>
<dbReference type="ESTHER" id="9hypo-a0a063c5g9">
    <property type="family name" value="Kynurenine-formamidase"/>
</dbReference>
<dbReference type="AlphaFoldDB" id="A0A063C5G9"/>
<feature type="active site" evidence="3">
    <location>
        <position position="273"/>
    </location>
</feature>
<feature type="active site" description="Nucleophile" evidence="3">
    <location>
        <position position="171"/>
    </location>
</feature>
<evidence type="ECO:0000256" key="2">
    <source>
        <dbReference type="ARBA" id="ARBA00023079"/>
    </source>
</evidence>
<dbReference type="EMBL" id="CP072756">
    <property type="protein sequence ID" value="QUC21094.1"/>
    <property type="molecule type" value="Genomic_DNA"/>
</dbReference>
<comment type="catalytic activity">
    <reaction evidence="3">
        <text>N-formyl-L-kynurenine + H2O = L-kynurenine + formate + H(+)</text>
        <dbReference type="Rhea" id="RHEA:13009"/>
        <dbReference type="ChEBI" id="CHEBI:15377"/>
        <dbReference type="ChEBI" id="CHEBI:15378"/>
        <dbReference type="ChEBI" id="CHEBI:15740"/>
        <dbReference type="ChEBI" id="CHEBI:57959"/>
        <dbReference type="ChEBI" id="CHEBI:58629"/>
        <dbReference type="EC" id="3.5.1.9"/>
    </reaction>
</comment>
<dbReference type="OrthoDB" id="420264at2759"/>
<organism evidence="5 8">
    <name type="scientific">Ustilaginoidea virens</name>
    <name type="common">Rice false smut fungus</name>
    <name type="synonym">Villosiclava virens</name>
    <dbReference type="NCBI Taxonomy" id="1159556"/>
    <lineage>
        <taxon>Eukaryota</taxon>
        <taxon>Fungi</taxon>
        <taxon>Dikarya</taxon>
        <taxon>Ascomycota</taxon>
        <taxon>Pezizomycotina</taxon>
        <taxon>Sordariomycetes</taxon>
        <taxon>Hypocreomycetidae</taxon>
        <taxon>Hypocreales</taxon>
        <taxon>Clavicipitaceae</taxon>
        <taxon>Ustilaginoidea</taxon>
    </lineage>
</organism>
<keyword evidence="1 3" id="KW-0378">Hydrolase</keyword>
<gene>
    <name evidence="6" type="ORF">UV8b_05337</name>
    <name evidence="5" type="ORF">UVI_02009490</name>
</gene>
<proteinExistence type="inferred from homology"/>
<evidence type="ECO:0000256" key="1">
    <source>
        <dbReference type="ARBA" id="ARBA00022801"/>
    </source>
</evidence>
<dbReference type="EMBL" id="BBTG02000003">
    <property type="protein sequence ID" value="GAO14598.1"/>
    <property type="molecule type" value="Genomic_DNA"/>
</dbReference>
<evidence type="ECO:0000313" key="5">
    <source>
        <dbReference type="EMBL" id="GAO14598.1"/>
    </source>
</evidence>
<protein>
    <recommendedName>
        <fullName evidence="3">Kynurenine formamidase</fullName>
        <shortName evidence="3">KFA</shortName>
        <shortName evidence="3">KFase</shortName>
        <ecNumber evidence="3">3.5.1.9</ecNumber>
    </recommendedName>
    <alternativeName>
        <fullName evidence="3">Arylformamidase</fullName>
    </alternativeName>
    <alternativeName>
        <fullName evidence="3">N-formylkynurenine formamidase</fullName>
        <shortName evidence="3">FKF</shortName>
    </alternativeName>
</protein>
<comment type="subunit">
    <text evidence="3">Homodimer.</text>
</comment>
<dbReference type="UniPathway" id="UPA00333">
    <property type="reaction ID" value="UER00454"/>
</dbReference>
<feature type="short sequence motif" description="HGGXW" evidence="3">
    <location>
        <begin position="75"/>
        <end position="79"/>
    </location>
</feature>
<dbReference type="RefSeq" id="XP_042998767.1">
    <property type="nucleotide sequence ID" value="XM_043142834.1"/>
</dbReference>
<dbReference type="PANTHER" id="PTHR48081">
    <property type="entry name" value="AB HYDROLASE SUPERFAMILY PROTEIN C4A8.06C"/>
    <property type="match status" value="1"/>
</dbReference>
<keyword evidence="2 3" id="KW-0823">Tryptophan catabolism</keyword>
<comment type="similarity">
    <text evidence="3">Belongs to the kynurenine formamidase family.</text>
</comment>
<dbReference type="HAMAP" id="MF_03014">
    <property type="entry name" value="KFase"/>
    <property type="match status" value="1"/>
</dbReference>
<evidence type="ECO:0000256" key="3">
    <source>
        <dbReference type="HAMAP-Rule" id="MF_03014"/>
    </source>
</evidence>
<evidence type="ECO:0000313" key="6">
    <source>
        <dbReference type="EMBL" id="QUC21094.1"/>
    </source>
</evidence>
<reference evidence="5" key="1">
    <citation type="journal article" date="2016" name="Genome Announc.">
        <title>Genome Sequence of Ustilaginoidea virens IPU010, a Rice Pathogenic Fungus Causing False Smut.</title>
        <authorList>
            <person name="Kumagai T."/>
            <person name="Ishii T."/>
            <person name="Terai G."/>
            <person name="Umemura M."/>
            <person name="Machida M."/>
            <person name="Asai K."/>
        </authorList>
    </citation>
    <scope>NUCLEOTIDE SEQUENCE [LARGE SCALE GENOMIC DNA]</scope>
    <source>
        <strain evidence="5">IPU010</strain>
    </source>
</reference>
<evidence type="ECO:0000256" key="4">
    <source>
        <dbReference type="SAM" id="MobiDB-lite"/>
    </source>
</evidence>
<reference evidence="8" key="2">
    <citation type="journal article" date="2016" name="Genome Announc.">
        <title>Genome sequence of Ustilaginoidea virens IPU010, a rice pathogenic fungus causing false smut.</title>
        <authorList>
            <person name="Kumagai T."/>
            <person name="Ishii T."/>
            <person name="Terai G."/>
            <person name="Umemura M."/>
            <person name="Machida M."/>
            <person name="Asai K."/>
        </authorList>
    </citation>
    <scope>NUCLEOTIDE SEQUENCE [LARGE SCALE GENOMIC DNA]</scope>
    <source>
        <strain evidence="8">IPU010</strain>
    </source>
</reference>
<dbReference type="HOGENOM" id="CLU_016852_0_0_1"/>
<reference evidence="6" key="3">
    <citation type="submission" date="2020-03" db="EMBL/GenBank/DDBJ databases">
        <title>A mixture of massive structural variations and highly conserved coding sequences in Ustilaginoidea virens genome.</title>
        <authorList>
            <person name="Zhang K."/>
            <person name="Zhao Z."/>
            <person name="Zhang Z."/>
            <person name="Li Y."/>
            <person name="Hsiang T."/>
            <person name="Sun W."/>
        </authorList>
    </citation>
    <scope>NUCLEOTIDE SEQUENCE</scope>
    <source>
        <strain evidence="6">UV-8b</strain>
    </source>
</reference>
<dbReference type="GeneID" id="66066114"/>
<comment type="function">
    <text evidence="3">Catalyzes the hydrolysis of N-formyl-L-kynurenine to L-kynurenine, the second step in the kynurenine pathway of tryptophan degradation. Kynurenine may be further oxidized to nicotinic acid, NAD(H) and NADP(H). Required for elimination of toxic metabolites.</text>
</comment>
<evidence type="ECO:0000313" key="7">
    <source>
        <dbReference type="Proteomes" id="UP000027002"/>
    </source>
</evidence>
<feature type="compositionally biased region" description="Basic and acidic residues" evidence="4">
    <location>
        <begin position="1"/>
        <end position="10"/>
    </location>
</feature>
<dbReference type="InterPro" id="IPR027519">
    <property type="entry name" value="KFase_ver/fungi-typ"/>
</dbReference>
<feature type="region of interest" description="Disordered" evidence="4">
    <location>
        <begin position="1"/>
        <end position="21"/>
    </location>
</feature>
<accession>A0A063C5G9</accession>
<dbReference type="Proteomes" id="UP000054053">
    <property type="component" value="Unassembled WGS sequence"/>
</dbReference>
<dbReference type="STRING" id="1159556.A0A063C5G9"/>
<dbReference type="PANTHER" id="PTHR48081:SF33">
    <property type="entry name" value="KYNURENINE FORMAMIDASE"/>
    <property type="match status" value="1"/>
</dbReference>
<comment type="pathway">
    <text evidence="3">Amino-acid degradation; L-tryptophan degradation via kynurenine pathway; L-kynurenine from L-tryptophan: step 2/2.</text>
</comment>
<dbReference type="GO" id="GO:0004061">
    <property type="term" value="F:arylformamidase activity"/>
    <property type="evidence" value="ECO:0007669"/>
    <property type="project" value="UniProtKB-UniRule"/>
</dbReference>
<dbReference type="InterPro" id="IPR029058">
    <property type="entry name" value="AB_hydrolase_fold"/>
</dbReference>
<dbReference type="SUPFAM" id="SSF53474">
    <property type="entry name" value="alpha/beta-Hydrolases"/>
    <property type="match status" value="1"/>
</dbReference>
<name>A0A063C5G9_USTVR</name>
<dbReference type="InterPro" id="IPR050300">
    <property type="entry name" value="GDXG_lipolytic_enzyme"/>
</dbReference>
<dbReference type="EC" id="3.5.1.9" evidence="3"/>